<feature type="compositionally biased region" description="Polar residues" evidence="1">
    <location>
        <begin position="80"/>
        <end position="98"/>
    </location>
</feature>
<reference evidence="3" key="1">
    <citation type="submission" date="2025-08" db="UniProtKB">
        <authorList>
            <consortium name="RefSeq"/>
        </authorList>
    </citation>
    <scope>IDENTIFICATION</scope>
</reference>
<evidence type="ECO:0000313" key="3">
    <source>
        <dbReference type="RefSeq" id="XP_025071079.1"/>
    </source>
</evidence>
<dbReference type="PANTHER" id="PTHR37368:SF1">
    <property type="entry name" value="TSSK6-ACTIVATING CO-CHAPERONE PROTEIN"/>
    <property type="match status" value="1"/>
</dbReference>
<proteinExistence type="predicted"/>
<dbReference type="InterPro" id="IPR031679">
    <property type="entry name" value="SSTK-IP"/>
</dbReference>
<accession>A0A3Q0HGK9</accession>
<dbReference type="Pfam" id="PF15836">
    <property type="entry name" value="SSTK-IP"/>
    <property type="match status" value="1"/>
</dbReference>
<dbReference type="PANTHER" id="PTHR37368">
    <property type="entry name" value="TSSK6-ACTIVATING CO-CHAPERONE PROTEIN"/>
    <property type="match status" value="1"/>
</dbReference>
<keyword evidence="2" id="KW-1185">Reference proteome</keyword>
<organism evidence="2 3">
    <name type="scientific">Alligator sinensis</name>
    <name type="common">Chinese alligator</name>
    <dbReference type="NCBI Taxonomy" id="38654"/>
    <lineage>
        <taxon>Eukaryota</taxon>
        <taxon>Metazoa</taxon>
        <taxon>Chordata</taxon>
        <taxon>Craniata</taxon>
        <taxon>Vertebrata</taxon>
        <taxon>Euteleostomi</taxon>
        <taxon>Archelosauria</taxon>
        <taxon>Archosauria</taxon>
        <taxon>Crocodylia</taxon>
        <taxon>Alligatoridae</taxon>
        <taxon>Alligatorinae</taxon>
        <taxon>Alligator</taxon>
    </lineage>
</organism>
<gene>
    <name evidence="3" type="primary">TSACC</name>
</gene>
<protein>
    <submittedName>
        <fullName evidence="3">TSSK6-activating co-chaperone protein isoform X1</fullName>
    </submittedName>
</protein>
<dbReference type="Proteomes" id="UP000189705">
    <property type="component" value="Unplaced"/>
</dbReference>
<dbReference type="CTD" id="128229"/>
<sequence>MGSSCSKGGLGWILGRTFSRGGQNHRRQGLEVTSPSLKRGRQVWNNQMWGKLKVWPDSQRDRTNSWRKGASVVTSFVPTQIEADSSTQEEGQHGINSENVEHPSASFKLFHPAKPSPSFLELPFTQRRPIRGHRCIQAVRLGHTQFSPDHQPQECMGLLECMHNHLQIQTKMVQAQFSLLEGLQESLSLLQATSEHRGRQQDNSETGLQGLTSASK</sequence>
<dbReference type="AlphaFoldDB" id="A0A3Q0HGK9"/>
<feature type="compositionally biased region" description="Polar residues" evidence="1">
    <location>
        <begin position="203"/>
        <end position="216"/>
    </location>
</feature>
<dbReference type="GO" id="GO:0005737">
    <property type="term" value="C:cytoplasm"/>
    <property type="evidence" value="ECO:0007669"/>
    <property type="project" value="TreeGrafter"/>
</dbReference>
<dbReference type="GeneID" id="102381425"/>
<evidence type="ECO:0000256" key="1">
    <source>
        <dbReference type="SAM" id="MobiDB-lite"/>
    </source>
</evidence>
<feature type="region of interest" description="Disordered" evidence="1">
    <location>
        <begin position="193"/>
        <end position="216"/>
    </location>
</feature>
<dbReference type="STRING" id="38654.A0A3Q0HGK9"/>
<feature type="region of interest" description="Disordered" evidence="1">
    <location>
        <begin position="80"/>
        <end position="99"/>
    </location>
</feature>
<evidence type="ECO:0000313" key="2">
    <source>
        <dbReference type="Proteomes" id="UP000189705"/>
    </source>
</evidence>
<name>A0A3Q0HGK9_ALLSI</name>
<dbReference type="GO" id="GO:0051087">
    <property type="term" value="F:protein-folding chaperone binding"/>
    <property type="evidence" value="ECO:0007669"/>
    <property type="project" value="InterPro"/>
</dbReference>
<dbReference type="InParanoid" id="A0A3Q0HGK9"/>
<dbReference type="RefSeq" id="XP_025071079.1">
    <property type="nucleotide sequence ID" value="XM_025215294.1"/>
</dbReference>